<accession>A0A167MWK1</accession>
<gene>
    <name evidence="2" type="ORF">CALVIDRAFT_597849</name>
</gene>
<reference evidence="2 3" key="1">
    <citation type="journal article" date="2016" name="Mol. Biol. Evol.">
        <title>Comparative Genomics of Early-Diverging Mushroom-Forming Fungi Provides Insights into the Origins of Lignocellulose Decay Capabilities.</title>
        <authorList>
            <person name="Nagy L.G."/>
            <person name="Riley R."/>
            <person name="Tritt A."/>
            <person name="Adam C."/>
            <person name="Daum C."/>
            <person name="Floudas D."/>
            <person name="Sun H."/>
            <person name="Yadav J.S."/>
            <person name="Pangilinan J."/>
            <person name="Larsson K.H."/>
            <person name="Matsuura K."/>
            <person name="Barry K."/>
            <person name="Labutti K."/>
            <person name="Kuo R."/>
            <person name="Ohm R.A."/>
            <person name="Bhattacharya S.S."/>
            <person name="Shirouzu T."/>
            <person name="Yoshinaga Y."/>
            <person name="Martin F.M."/>
            <person name="Grigoriev I.V."/>
            <person name="Hibbett D.S."/>
        </authorList>
    </citation>
    <scope>NUCLEOTIDE SEQUENCE [LARGE SCALE GENOMIC DNA]</scope>
    <source>
        <strain evidence="2 3">TUFC12733</strain>
    </source>
</reference>
<evidence type="ECO:0000313" key="2">
    <source>
        <dbReference type="EMBL" id="KZO97127.1"/>
    </source>
</evidence>
<evidence type="ECO:0000256" key="1">
    <source>
        <dbReference type="SAM" id="MobiDB-lite"/>
    </source>
</evidence>
<name>A0A167MWK1_CALVF</name>
<proteinExistence type="predicted"/>
<keyword evidence="3" id="KW-1185">Reference proteome</keyword>
<dbReference type="AlphaFoldDB" id="A0A167MWK1"/>
<feature type="region of interest" description="Disordered" evidence="1">
    <location>
        <begin position="17"/>
        <end position="41"/>
    </location>
</feature>
<dbReference type="Proteomes" id="UP000076738">
    <property type="component" value="Unassembled WGS sequence"/>
</dbReference>
<protein>
    <submittedName>
        <fullName evidence="2">Uncharacterized protein</fullName>
    </submittedName>
</protein>
<feature type="region of interest" description="Disordered" evidence="1">
    <location>
        <begin position="163"/>
        <end position="199"/>
    </location>
</feature>
<dbReference type="EMBL" id="KV417281">
    <property type="protein sequence ID" value="KZO97127.1"/>
    <property type="molecule type" value="Genomic_DNA"/>
</dbReference>
<organism evidence="2 3">
    <name type="scientific">Calocera viscosa (strain TUFC12733)</name>
    <dbReference type="NCBI Taxonomy" id="1330018"/>
    <lineage>
        <taxon>Eukaryota</taxon>
        <taxon>Fungi</taxon>
        <taxon>Dikarya</taxon>
        <taxon>Basidiomycota</taxon>
        <taxon>Agaricomycotina</taxon>
        <taxon>Dacrymycetes</taxon>
        <taxon>Dacrymycetales</taxon>
        <taxon>Dacrymycetaceae</taxon>
        <taxon>Calocera</taxon>
    </lineage>
</organism>
<evidence type="ECO:0000313" key="3">
    <source>
        <dbReference type="Proteomes" id="UP000076738"/>
    </source>
</evidence>
<sequence>MQKPDVLAHPASLYLDFSPSMPSRPGTPRSPNKETWPDGEDVTADQRVTIRYLHGYGLSTWEIAALMHKSETTIRRAVRDGEILMEFMKDEEMEESDEDFLIRLRGVLLPQKLNEGRRKYLAKRGITPNTLSPDVTLIEGIDFSSPTFKANQVLSEIGIDADEVESRPSTPSPVHIHSPAMETSTPPSSDRAFSAEEMTSEHDGIAHHEEDVFAAAPPPTIRVSLNVTDSDLAAHSLHPSMPGGFATDNPVVSNPNHLTTEKALDTEAESSGKLDMSELCTLIETMQLSTTAGTETSLDTPELILSPEPLQANALAETAVLA</sequence>